<dbReference type="Gene3D" id="1.10.530.10">
    <property type="match status" value="1"/>
</dbReference>
<dbReference type="InterPro" id="IPR031304">
    <property type="entry name" value="SLT_2"/>
</dbReference>
<dbReference type="AlphaFoldDB" id="A0A0S3PX83"/>
<dbReference type="PANTHER" id="PTHR30163:SF8">
    <property type="entry name" value="LYTIC MUREIN TRANSGLYCOSYLASE"/>
    <property type="match status" value="1"/>
</dbReference>
<dbReference type="PROSITE" id="PS51318">
    <property type="entry name" value="TAT"/>
    <property type="match status" value="1"/>
</dbReference>
<feature type="domain" description="Transglycosylase SLT" evidence="3">
    <location>
        <begin position="112"/>
        <end position="403"/>
    </location>
</feature>
<dbReference type="KEGG" id="vgo:GJW-30_1_02921"/>
<dbReference type="Pfam" id="PF13406">
    <property type="entry name" value="SLT_2"/>
    <property type="match status" value="1"/>
</dbReference>
<name>A0A0S3PX83_9BRAD</name>
<evidence type="ECO:0000256" key="1">
    <source>
        <dbReference type="SAM" id="MobiDB-lite"/>
    </source>
</evidence>
<reference evidence="4 5" key="1">
    <citation type="submission" date="2015-08" db="EMBL/GenBank/DDBJ databases">
        <title>Investigation of the bacterial diversity of lava forest soil.</title>
        <authorList>
            <person name="Lee J.S."/>
        </authorList>
    </citation>
    <scope>NUCLEOTIDE SEQUENCE [LARGE SCALE GENOMIC DNA]</scope>
    <source>
        <strain evidence="4 5">GJW-30</strain>
    </source>
</reference>
<evidence type="ECO:0000259" key="3">
    <source>
        <dbReference type="Pfam" id="PF13406"/>
    </source>
</evidence>
<gene>
    <name evidence="4" type="primary">mltB_4</name>
    <name evidence="4" type="ORF">GJW-30_1_02921</name>
</gene>
<dbReference type="GO" id="GO:0009253">
    <property type="term" value="P:peptidoglycan catabolic process"/>
    <property type="evidence" value="ECO:0007669"/>
    <property type="project" value="TreeGrafter"/>
</dbReference>
<keyword evidence="5" id="KW-1185">Reference proteome</keyword>
<feature type="region of interest" description="Disordered" evidence="1">
    <location>
        <begin position="32"/>
        <end position="56"/>
    </location>
</feature>
<evidence type="ECO:0000313" key="4">
    <source>
        <dbReference type="EMBL" id="BAT60384.1"/>
    </source>
</evidence>
<dbReference type="InterPro" id="IPR043426">
    <property type="entry name" value="MltB-like"/>
</dbReference>
<dbReference type="InterPro" id="IPR036366">
    <property type="entry name" value="PGBDSf"/>
</dbReference>
<dbReference type="PANTHER" id="PTHR30163">
    <property type="entry name" value="MEMBRANE-BOUND LYTIC MUREIN TRANSGLYCOSYLASE B"/>
    <property type="match status" value="1"/>
</dbReference>
<dbReference type="InterPro" id="IPR006311">
    <property type="entry name" value="TAT_signal"/>
</dbReference>
<dbReference type="SUPFAM" id="SSF53955">
    <property type="entry name" value="Lysozyme-like"/>
    <property type="match status" value="1"/>
</dbReference>
<dbReference type="InterPro" id="IPR036365">
    <property type="entry name" value="PGBD-like_sf"/>
</dbReference>
<dbReference type="InterPro" id="IPR002477">
    <property type="entry name" value="Peptidoglycan-bd-like"/>
</dbReference>
<dbReference type="Gene3D" id="1.10.8.350">
    <property type="entry name" value="Bacterial muramidase"/>
    <property type="match status" value="1"/>
</dbReference>
<organism evidence="4 5">
    <name type="scientific">Variibacter gotjawalensis</name>
    <dbReference type="NCBI Taxonomy" id="1333996"/>
    <lineage>
        <taxon>Bacteria</taxon>
        <taxon>Pseudomonadati</taxon>
        <taxon>Pseudomonadota</taxon>
        <taxon>Alphaproteobacteria</taxon>
        <taxon>Hyphomicrobiales</taxon>
        <taxon>Nitrobacteraceae</taxon>
        <taxon>Variibacter</taxon>
    </lineage>
</organism>
<evidence type="ECO:0000259" key="2">
    <source>
        <dbReference type="Pfam" id="PF01471"/>
    </source>
</evidence>
<dbReference type="Pfam" id="PF01471">
    <property type="entry name" value="PG_binding_1"/>
    <property type="match status" value="1"/>
</dbReference>
<feature type="compositionally biased region" description="Basic and acidic residues" evidence="1">
    <location>
        <begin position="1"/>
        <end position="15"/>
    </location>
</feature>
<dbReference type="Proteomes" id="UP000236884">
    <property type="component" value="Chromosome"/>
</dbReference>
<dbReference type="NCBIfam" id="TIGR02283">
    <property type="entry name" value="MltB_2"/>
    <property type="match status" value="1"/>
</dbReference>
<evidence type="ECO:0000313" key="5">
    <source>
        <dbReference type="Proteomes" id="UP000236884"/>
    </source>
</evidence>
<proteinExistence type="predicted"/>
<protein>
    <submittedName>
        <fullName evidence="4">Membrane-bound lytic murein transglycosylase B</fullName>
        <ecNumber evidence="4">4.2.2.-</ecNumber>
    </submittedName>
</protein>
<dbReference type="Gene3D" id="1.10.101.10">
    <property type="entry name" value="PGBD-like superfamily/PGBD"/>
    <property type="match status" value="1"/>
</dbReference>
<dbReference type="SUPFAM" id="SSF47090">
    <property type="entry name" value="PGBD-like"/>
    <property type="match status" value="1"/>
</dbReference>
<dbReference type="EMBL" id="AP014946">
    <property type="protein sequence ID" value="BAT60384.1"/>
    <property type="molecule type" value="Genomic_DNA"/>
</dbReference>
<dbReference type="GO" id="GO:0008933">
    <property type="term" value="F:peptidoglycan lytic transglycosylase activity"/>
    <property type="evidence" value="ECO:0007669"/>
    <property type="project" value="TreeGrafter"/>
</dbReference>
<dbReference type="EC" id="4.2.2.-" evidence="4"/>
<keyword evidence="4" id="KW-0456">Lyase</keyword>
<accession>A0A0S3PX83</accession>
<sequence>MPRLDPERTGHRELSEAVDAAAQPWLSLGVPVEAEQDSPRKAPRQPGYDQLDQPPVAHAFNSAPASFSLKPMRYDSAGFPLSALSRRALLTAAGAAAGSVLLPDLAFAKQPFDQWVESFRPRAQKRGISDATYSRVMKSIQPDTSVYALDQKQDEFHEDTWQYLNRRVSDWRVRTGKEKLREHSALLSRIEREFGVDRYTIVGLWGMESAFGDVVLNPKHQRPIIPALAALAWGDARRRTYWEQELLNALVIVDRGWAQPQEMQGSWAGAMGHTAWMPEVWLNIGKDYDGDGRISPYSIPDALAGTARYLISRGKYVKGQDWGCEVRVPPGIKADRSTTRSLDAWKSAGVQPAGPRGFPRLGNARLWQPVDGGPAFLIGQNFLAVRSYNPSFNYALAIVHLGDRIRGDAPFAQQFPGGERALTLPEIQEVQQRLTRLGFDTGGTDGRVGRDTMVAIRNFQKRAGLAPADGYAGLKVLTRLRQGL</sequence>
<feature type="region of interest" description="Disordered" evidence="1">
    <location>
        <begin position="1"/>
        <end position="20"/>
    </location>
</feature>
<dbReference type="InterPro" id="IPR023346">
    <property type="entry name" value="Lysozyme-like_dom_sf"/>
</dbReference>
<feature type="domain" description="Peptidoglycan binding-like" evidence="2">
    <location>
        <begin position="425"/>
        <end position="480"/>
    </location>
</feature>
<dbReference type="InterPro" id="IPR011970">
    <property type="entry name" value="MltB_2"/>
</dbReference>